<dbReference type="Proteomes" id="UP000772434">
    <property type="component" value="Unassembled WGS sequence"/>
</dbReference>
<accession>A0A9P5U8Z7</accession>
<keyword evidence="3" id="KW-1185">Reference proteome</keyword>
<protein>
    <submittedName>
        <fullName evidence="2">Uncharacterized protein</fullName>
    </submittedName>
</protein>
<sequence length="256" mass="29462">MRSFWRDATSCFPSATKSTMLRYRCRCRICTHYLIRNPSEQSRETDERDPSLSSRSTAILPVFQYLSPDLNYDSSPPSYSAYELENGIITYSESAPSLTCRCSIYTRYLLYHPSEQSRETNERDSLLSSRSTTTLLPPYWYYSPDPSYDSPPPSYSACDLESGRAVISYSLTPSSCRCSICTRYLLCHPSEKSRETNERQINEGDPLLSEKPTRRHSARRKLATFVAGATFCTHHLLLFLRHGRKTPSPRPKRKPY</sequence>
<dbReference type="EMBL" id="JADNRY010000032">
    <property type="protein sequence ID" value="KAF9071505.1"/>
    <property type="molecule type" value="Genomic_DNA"/>
</dbReference>
<evidence type="ECO:0000313" key="3">
    <source>
        <dbReference type="Proteomes" id="UP000772434"/>
    </source>
</evidence>
<dbReference type="AlphaFoldDB" id="A0A9P5U8Z7"/>
<comment type="caution">
    <text evidence="2">The sequence shown here is derived from an EMBL/GenBank/DDBJ whole genome shotgun (WGS) entry which is preliminary data.</text>
</comment>
<proteinExistence type="predicted"/>
<organism evidence="2 3">
    <name type="scientific">Rhodocollybia butyracea</name>
    <dbReference type="NCBI Taxonomy" id="206335"/>
    <lineage>
        <taxon>Eukaryota</taxon>
        <taxon>Fungi</taxon>
        <taxon>Dikarya</taxon>
        <taxon>Basidiomycota</taxon>
        <taxon>Agaricomycotina</taxon>
        <taxon>Agaricomycetes</taxon>
        <taxon>Agaricomycetidae</taxon>
        <taxon>Agaricales</taxon>
        <taxon>Marasmiineae</taxon>
        <taxon>Omphalotaceae</taxon>
        <taxon>Rhodocollybia</taxon>
    </lineage>
</organism>
<feature type="region of interest" description="Disordered" evidence="1">
    <location>
        <begin position="194"/>
        <end position="214"/>
    </location>
</feature>
<evidence type="ECO:0000256" key="1">
    <source>
        <dbReference type="SAM" id="MobiDB-lite"/>
    </source>
</evidence>
<reference evidence="2" key="1">
    <citation type="submission" date="2020-11" db="EMBL/GenBank/DDBJ databases">
        <authorList>
            <consortium name="DOE Joint Genome Institute"/>
            <person name="Ahrendt S."/>
            <person name="Riley R."/>
            <person name="Andreopoulos W."/>
            <person name="Labutti K."/>
            <person name="Pangilinan J."/>
            <person name="Ruiz-Duenas F.J."/>
            <person name="Barrasa J.M."/>
            <person name="Sanchez-Garcia M."/>
            <person name="Camarero S."/>
            <person name="Miyauchi S."/>
            <person name="Serrano A."/>
            <person name="Linde D."/>
            <person name="Babiker R."/>
            <person name="Drula E."/>
            <person name="Ayuso-Fernandez I."/>
            <person name="Pacheco R."/>
            <person name="Padilla G."/>
            <person name="Ferreira P."/>
            <person name="Barriuso J."/>
            <person name="Kellner H."/>
            <person name="Castanera R."/>
            <person name="Alfaro M."/>
            <person name="Ramirez L."/>
            <person name="Pisabarro A.G."/>
            <person name="Kuo A."/>
            <person name="Tritt A."/>
            <person name="Lipzen A."/>
            <person name="He G."/>
            <person name="Yan M."/>
            <person name="Ng V."/>
            <person name="Cullen D."/>
            <person name="Martin F."/>
            <person name="Rosso M.-N."/>
            <person name="Henrissat B."/>
            <person name="Hibbett D."/>
            <person name="Martinez A.T."/>
            <person name="Grigoriev I.V."/>
        </authorList>
    </citation>
    <scope>NUCLEOTIDE SEQUENCE</scope>
    <source>
        <strain evidence="2">AH 40177</strain>
    </source>
</reference>
<gene>
    <name evidence="2" type="ORF">BDP27DRAFT_520323</name>
</gene>
<name>A0A9P5U8Z7_9AGAR</name>
<evidence type="ECO:0000313" key="2">
    <source>
        <dbReference type="EMBL" id="KAF9071505.1"/>
    </source>
</evidence>